<dbReference type="AlphaFoldDB" id="A0AAW2N6C8"/>
<organism evidence="1">
    <name type="scientific">Sesamum angustifolium</name>
    <dbReference type="NCBI Taxonomy" id="2727405"/>
    <lineage>
        <taxon>Eukaryota</taxon>
        <taxon>Viridiplantae</taxon>
        <taxon>Streptophyta</taxon>
        <taxon>Embryophyta</taxon>
        <taxon>Tracheophyta</taxon>
        <taxon>Spermatophyta</taxon>
        <taxon>Magnoliopsida</taxon>
        <taxon>eudicotyledons</taxon>
        <taxon>Gunneridae</taxon>
        <taxon>Pentapetalae</taxon>
        <taxon>asterids</taxon>
        <taxon>lamiids</taxon>
        <taxon>Lamiales</taxon>
        <taxon>Pedaliaceae</taxon>
        <taxon>Sesamum</taxon>
    </lineage>
</organism>
<reference evidence="1" key="1">
    <citation type="submission" date="2020-06" db="EMBL/GenBank/DDBJ databases">
        <authorList>
            <person name="Li T."/>
            <person name="Hu X."/>
            <person name="Zhang T."/>
            <person name="Song X."/>
            <person name="Zhang H."/>
            <person name="Dai N."/>
            <person name="Sheng W."/>
            <person name="Hou X."/>
            <person name="Wei L."/>
        </authorList>
    </citation>
    <scope>NUCLEOTIDE SEQUENCE</scope>
    <source>
        <strain evidence="1">G01</strain>
        <tissue evidence="1">Leaf</tissue>
    </source>
</reference>
<gene>
    <name evidence="1" type="ORF">Sangu_1450500</name>
</gene>
<reference evidence="1" key="2">
    <citation type="journal article" date="2024" name="Plant">
        <title>Genomic evolution and insights into agronomic trait innovations of Sesamum species.</title>
        <authorList>
            <person name="Miao H."/>
            <person name="Wang L."/>
            <person name="Qu L."/>
            <person name="Liu H."/>
            <person name="Sun Y."/>
            <person name="Le M."/>
            <person name="Wang Q."/>
            <person name="Wei S."/>
            <person name="Zheng Y."/>
            <person name="Lin W."/>
            <person name="Duan Y."/>
            <person name="Cao H."/>
            <person name="Xiong S."/>
            <person name="Wang X."/>
            <person name="Wei L."/>
            <person name="Li C."/>
            <person name="Ma Q."/>
            <person name="Ju M."/>
            <person name="Zhao R."/>
            <person name="Li G."/>
            <person name="Mu C."/>
            <person name="Tian Q."/>
            <person name="Mei H."/>
            <person name="Zhang T."/>
            <person name="Gao T."/>
            <person name="Zhang H."/>
        </authorList>
    </citation>
    <scope>NUCLEOTIDE SEQUENCE</scope>
    <source>
        <strain evidence="1">G01</strain>
    </source>
</reference>
<dbReference type="EMBL" id="JACGWK010000008">
    <property type="protein sequence ID" value="KAL0339284.1"/>
    <property type="molecule type" value="Genomic_DNA"/>
</dbReference>
<name>A0AAW2N6C8_9LAMI</name>
<protein>
    <submittedName>
        <fullName evidence="1">Uncharacterized protein</fullName>
    </submittedName>
</protein>
<accession>A0AAW2N6C8</accession>
<sequence>MQTLTSDGVRALHHLECIQGEILVVAEQQGLIHQWPRKMKGNPKSVKFEKYSRFHRDKEHTMEECHRLMNEIEKLINVDT</sequence>
<evidence type="ECO:0000313" key="1">
    <source>
        <dbReference type="EMBL" id="KAL0339284.1"/>
    </source>
</evidence>
<comment type="caution">
    <text evidence="1">The sequence shown here is derived from an EMBL/GenBank/DDBJ whole genome shotgun (WGS) entry which is preliminary data.</text>
</comment>
<proteinExistence type="predicted"/>